<dbReference type="CDD" id="cd08509">
    <property type="entry name" value="PBP2_TmCBP_oligosaccharides_like"/>
    <property type="match status" value="1"/>
</dbReference>
<feature type="signal peptide" evidence="1">
    <location>
        <begin position="1"/>
        <end position="20"/>
    </location>
</feature>
<sequence>MRRYWAILIALIMVLSVMFAGCSGKQTQPAQSTPSKEETKKEVVLHGAWAYDVPPKSHFNVFVTGALTMPGSPYTALMTSPLAFYYWSDGSWDKYLATDWTLDKDNSTLTVKLRQGVKWSDGTTFNVDDLITYLWIARAKGYMVWRYIDSFERIDDYTIKFKLNSISPVVEYYILRIMPQPRSVYGDWAKKFEDLYTTYKDTVKKLNELKGEELNKFKETAEYKEFNDKLKALLDEFDTFRPTDYVASGPFKMDTQNITEAQLTLVKRPDSWVADKVKIDKIVIYNGETAQATPLVLDKKLDFVTHAFPPATEQQFIQMGLRIIRFPYYTGPAIFFNNNIYPFNRVEFRQALAYAINRQEAGTVALAKSGVAVKYMSGMSDNLLDIWLDKDTINKLNQYEYNPAKAEEILKSIGFQKKDGQWYDDKGKKLEFELMVPSDFLDWSAAADNVAQQLNNFGIKTSIRGVVWSQYTTEMNKGNFQMGFLPWGSSTPHPQFAYMAALLNYNGGAKGNKEMPGQNFPLVQEYKGEKIDFDELITEVGKGDMEYQKQIAKKLALAFNELLPIIPLFERYSNAPVLDGVNVTGWPPEGDPIYKNGSADSFLVPLIMNGTLRGVDNK</sequence>
<reference evidence="4" key="3">
    <citation type="submission" date="2015-02" db="EMBL/GenBank/DDBJ databases">
        <title>Genome analysis of three genomes within the thermophilic hydrogenogenic bacterial species Caldanaerobacter subterraneus.</title>
        <authorList>
            <person name="Sant'Anna F.H."/>
            <person name="Lebedinsky A."/>
            <person name="Sokolova T."/>
            <person name="Robb F.T."/>
            <person name="Gonzalez J.M."/>
        </authorList>
    </citation>
    <scope>NUCLEOTIDE SEQUENCE [LARGE SCALE GENOMIC DNA]</scope>
    <source>
        <strain evidence="4">DSM 12653</strain>
    </source>
</reference>
<feature type="domain" description="Solute-binding protein family 5" evidence="2">
    <location>
        <begin position="96"/>
        <end position="506"/>
    </location>
</feature>
<dbReference type="EMBL" id="ABXP02000026">
    <property type="protein sequence ID" value="KKC30796.1"/>
    <property type="molecule type" value="Genomic_DNA"/>
</dbReference>
<dbReference type="PROSITE" id="PS51257">
    <property type="entry name" value="PROKAR_LIPOPROTEIN"/>
    <property type="match status" value="1"/>
</dbReference>
<dbReference type="GO" id="GO:1904680">
    <property type="term" value="F:peptide transmembrane transporter activity"/>
    <property type="evidence" value="ECO:0007669"/>
    <property type="project" value="TreeGrafter"/>
</dbReference>
<dbReference type="InterPro" id="IPR030678">
    <property type="entry name" value="Peptide/Ni-bd"/>
</dbReference>
<reference evidence="3 4" key="2">
    <citation type="journal article" date="2015" name="BMC Genomics">
        <title>Analysis of three genomes within the thermophilic bacterial species Caldanaerobacter subterraneus with a focus on carbon monoxide dehydrogenase evolution and hydrolase diversity.</title>
        <authorList>
            <person name="Sant'Anna F.H."/>
            <person name="Lebedinsky A.V."/>
            <person name="Sokolova T.G."/>
            <person name="Robb F.T."/>
            <person name="Gonzalez J.M."/>
        </authorList>
    </citation>
    <scope>NUCLEOTIDE SEQUENCE [LARGE SCALE GENOMIC DNA]</scope>
    <source>
        <strain evidence="3 4">DSM 12653</strain>
    </source>
</reference>
<dbReference type="Gene3D" id="3.40.190.10">
    <property type="entry name" value="Periplasmic binding protein-like II"/>
    <property type="match status" value="1"/>
</dbReference>
<dbReference type="PANTHER" id="PTHR30290">
    <property type="entry name" value="PERIPLASMIC BINDING COMPONENT OF ABC TRANSPORTER"/>
    <property type="match status" value="1"/>
</dbReference>
<dbReference type="PANTHER" id="PTHR30290:SF16">
    <property type="entry name" value="OLIGOPEPTIDE ABC TRANSPORTER, PERIPLASMIC OLIGOPEPTIDE-BINDING PROTEIN"/>
    <property type="match status" value="1"/>
</dbReference>
<evidence type="ECO:0000313" key="4">
    <source>
        <dbReference type="Proteomes" id="UP000010146"/>
    </source>
</evidence>
<dbReference type="InterPro" id="IPR039424">
    <property type="entry name" value="SBP_5"/>
</dbReference>
<organism evidence="3 4">
    <name type="scientific">Caldanaerobacter subterraneus subsp. pacificus DSM 12653</name>
    <dbReference type="NCBI Taxonomy" id="391606"/>
    <lineage>
        <taxon>Bacteria</taxon>
        <taxon>Bacillati</taxon>
        <taxon>Bacillota</taxon>
        <taxon>Clostridia</taxon>
        <taxon>Thermoanaerobacterales</taxon>
        <taxon>Thermoanaerobacteraceae</taxon>
        <taxon>Caldanaerobacter</taxon>
    </lineage>
</organism>
<reference evidence="3 4" key="1">
    <citation type="submission" date="2008-07" db="EMBL/GenBank/DDBJ databases">
        <authorList>
            <person name="Gonzalez J."/>
            <person name="Sokolova T."/>
            <person name="Ferriera S."/>
            <person name="Johnson J."/>
            <person name="Kravitz S."/>
            <person name="Beeson K."/>
            <person name="Sutton G."/>
            <person name="Rogers Y.-H."/>
            <person name="Friedman R."/>
            <person name="Frazier M."/>
            <person name="Venter J.C."/>
        </authorList>
    </citation>
    <scope>NUCLEOTIDE SEQUENCE [LARGE SCALE GENOMIC DNA]</scope>
    <source>
        <strain evidence="3 4">DSM 12653</strain>
    </source>
</reference>
<evidence type="ECO:0000313" key="3">
    <source>
        <dbReference type="EMBL" id="KKC30796.1"/>
    </source>
</evidence>
<dbReference type="RefSeq" id="WP_009609624.1">
    <property type="nucleotide sequence ID" value="NZ_ABXP02000026.1"/>
</dbReference>
<proteinExistence type="predicted"/>
<keyword evidence="1" id="KW-0732">Signal</keyword>
<dbReference type="AlphaFoldDB" id="B7R5X0"/>
<gene>
    <name evidence="3" type="ORF">CDSM653_00220</name>
</gene>
<dbReference type="SUPFAM" id="SSF53850">
    <property type="entry name" value="Periplasmic binding protein-like II"/>
    <property type="match status" value="1"/>
</dbReference>
<dbReference type="GO" id="GO:0042597">
    <property type="term" value="C:periplasmic space"/>
    <property type="evidence" value="ECO:0007669"/>
    <property type="project" value="UniProtKB-ARBA"/>
</dbReference>
<dbReference type="GO" id="GO:0015833">
    <property type="term" value="P:peptide transport"/>
    <property type="evidence" value="ECO:0007669"/>
    <property type="project" value="TreeGrafter"/>
</dbReference>
<protein>
    <submittedName>
        <fullName evidence="3">ABC-type dipeptide/oligopeptide/nickel transport system, periplasmic component</fullName>
    </submittedName>
</protein>
<dbReference type="PIRSF" id="PIRSF002741">
    <property type="entry name" value="MppA"/>
    <property type="match status" value="1"/>
</dbReference>
<name>B7R5X0_9THEO</name>
<dbReference type="Proteomes" id="UP000010146">
    <property type="component" value="Unassembled WGS sequence"/>
</dbReference>
<dbReference type="InterPro" id="IPR000914">
    <property type="entry name" value="SBP_5_dom"/>
</dbReference>
<evidence type="ECO:0000256" key="1">
    <source>
        <dbReference type="SAM" id="SignalP"/>
    </source>
</evidence>
<dbReference type="Gene3D" id="3.10.105.10">
    <property type="entry name" value="Dipeptide-binding Protein, Domain 3"/>
    <property type="match status" value="1"/>
</dbReference>
<accession>B7R5X0</accession>
<dbReference type="Pfam" id="PF00496">
    <property type="entry name" value="SBP_bac_5"/>
    <property type="match status" value="1"/>
</dbReference>
<evidence type="ECO:0000259" key="2">
    <source>
        <dbReference type="Pfam" id="PF00496"/>
    </source>
</evidence>
<feature type="chain" id="PRO_5039723601" evidence="1">
    <location>
        <begin position="21"/>
        <end position="618"/>
    </location>
</feature>
<dbReference type="GO" id="GO:0043190">
    <property type="term" value="C:ATP-binding cassette (ABC) transporter complex"/>
    <property type="evidence" value="ECO:0007669"/>
    <property type="project" value="InterPro"/>
</dbReference>
<comment type="caution">
    <text evidence="3">The sequence shown here is derived from an EMBL/GenBank/DDBJ whole genome shotgun (WGS) entry which is preliminary data.</text>
</comment>